<name>A0A0K0F006_STRVS</name>
<sequence>MDASTEALSGSGSKLYDLPNDVLIYIFSKSNLKELLNFKKTCRKFYKLIGDNYIRMSRTAAFEMSITRSSLDDGEISFDLDVCYVNHNIGNRSSNGKYFKRDIKSDEEFSKLLKIFVTKSLYRLVVRNCDNIDVFKVLYKHYQQDSSIEILYIDKLGEKDIQPFQQFMNQLKNVKMLEVLQISSSLKACKTKPSLIFPSLTSLECISLTESQDTNFLNHRLIVELFKNNPNIRDLRLSSMNINFMESVLVWFFFRQQITTSRTCNHNKISLCLDNISTYKEKLIRTLDITMCYLRGILGYEVLTTFKGHTKYEIVKKCFHCNEKSIDIHVTLINGTTKL</sequence>
<dbReference type="CDD" id="cd09917">
    <property type="entry name" value="F-box_SF"/>
    <property type="match status" value="1"/>
</dbReference>
<organism evidence="2 3">
    <name type="scientific">Strongyloides venezuelensis</name>
    <name type="common">Threadworm</name>
    <dbReference type="NCBI Taxonomy" id="75913"/>
    <lineage>
        <taxon>Eukaryota</taxon>
        <taxon>Metazoa</taxon>
        <taxon>Ecdysozoa</taxon>
        <taxon>Nematoda</taxon>
        <taxon>Chromadorea</taxon>
        <taxon>Rhabditida</taxon>
        <taxon>Tylenchina</taxon>
        <taxon>Panagrolaimomorpha</taxon>
        <taxon>Strongyloidoidea</taxon>
        <taxon>Strongyloididae</taxon>
        <taxon>Strongyloides</taxon>
    </lineage>
</organism>
<dbReference type="Proteomes" id="UP000035680">
    <property type="component" value="Unassembled WGS sequence"/>
</dbReference>
<reference evidence="2" key="1">
    <citation type="submission" date="2014-07" db="EMBL/GenBank/DDBJ databases">
        <authorList>
            <person name="Martin A.A"/>
            <person name="De Silva N."/>
        </authorList>
    </citation>
    <scope>NUCLEOTIDE SEQUENCE</scope>
</reference>
<dbReference type="SUPFAM" id="SSF81383">
    <property type="entry name" value="F-box domain"/>
    <property type="match status" value="1"/>
</dbReference>
<protein>
    <submittedName>
        <fullName evidence="3">F-box domain-containing protein</fullName>
    </submittedName>
</protein>
<dbReference type="SUPFAM" id="SSF52047">
    <property type="entry name" value="RNI-like"/>
    <property type="match status" value="1"/>
</dbReference>
<reference evidence="3" key="2">
    <citation type="submission" date="2015-08" db="UniProtKB">
        <authorList>
            <consortium name="WormBaseParasite"/>
        </authorList>
    </citation>
    <scope>IDENTIFICATION</scope>
</reference>
<dbReference type="InterPro" id="IPR032675">
    <property type="entry name" value="LRR_dom_sf"/>
</dbReference>
<dbReference type="AlphaFoldDB" id="A0A0K0F006"/>
<feature type="domain" description="F-box" evidence="1">
    <location>
        <begin position="12"/>
        <end position="56"/>
    </location>
</feature>
<accession>A0A0K0F006</accession>
<dbReference type="Pfam" id="PF00646">
    <property type="entry name" value="F-box"/>
    <property type="match status" value="1"/>
</dbReference>
<dbReference type="PROSITE" id="PS50181">
    <property type="entry name" value="FBOX"/>
    <property type="match status" value="1"/>
</dbReference>
<dbReference type="WBParaSite" id="SVE_0211700.1">
    <property type="protein sequence ID" value="SVE_0211700.1"/>
    <property type="gene ID" value="SVE_0211700"/>
</dbReference>
<dbReference type="InterPro" id="IPR036047">
    <property type="entry name" value="F-box-like_dom_sf"/>
</dbReference>
<evidence type="ECO:0000259" key="1">
    <source>
        <dbReference type="PROSITE" id="PS50181"/>
    </source>
</evidence>
<dbReference type="SMART" id="SM00256">
    <property type="entry name" value="FBOX"/>
    <property type="match status" value="1"/>
</dbReference>
<dbReference type="InterPro" id="IPR001810">
    <property type="entry name" value="F-box_dom"/>
</dbReference>
<dbReference type="Gene3D" id="3.80.10.10">
    <property type="entry name" value="Ribonuclease Inhibitor"/>
    <property type="match status" value="1"/>
</dbReference>
<evidence type="ECO:0000313" key="3">
    <source>
        <dbReference type="WBParaSite" id="SVE_0211700.1"/>
    </source>
</evidence>
<keyword evidence="2" id="KW-1185">Reference proteome</keyword>
<proteinExistence type="predicted"/>
<evidence type="ECO:0000313" key="2">
    <source>
        <dbReference type="Proteomes" id="UP000035680"/>
    </source>
</evidence>